<reference evidence="2 3" key="1">
    <citation type="journal article" date="2014" name="BMC Genomics">
        <title>Comparative genome sequencing reveals chemotype-specific gene clusters in the toxigenic black mold Stachybotrys.</title>
        <authorList>
            <person name="Semeiks J."/>
            <person name="Borek D."/>
            <person name="Otwinowski Z."/>
            <person name="Grishin N.V."/>
        </authorList>
    </citation>
    <scope>NUCLEOTIDE SEQUENCE [LARGE SCALE GENOMIC DNA]</scope>
    <source>
        <strain evidence="2 3">IBT 40285</strain>
    </source>
</reference>
<proteinExistence type="predicted"/>
<dbReference type="AlphaFoldDB" id="A0A084QT43"/>
<name>A0A084QT43_STAC4</name>
<protein>
    <submittedName>
        <fullName evidence="2">Uncharacterized protein</fullName>
    </submittedName>
</protein>
<organism evidence="2 3">
    <name type="scientific">Stachybotrys chlorohalonatus (strain IBT 40285)</name>
    <dbReference type="NCBI Taxonomy" id="1283841"/>
    <lineage>
        <taxon>Eukaryota</taxon>
        <taxon>Fungi</taxon>
        <taxon>Dikarya</taxon>
        <taxon>Ascomycota</taxon>
        <taxon>Pezizomycotina</taxon>
        <taxon>Sordariomycetes</taxon>
        <taxon>Hypocreomycetidae</taxon>
        <taxon>Hypocreales</taxon>
        <taxon>Stachybotryaceae</taxon>
        <taxon>Stachybotrys</taxon>
    </lineage>
</organism>
<accession>A0A084QT43</accession>
<dbReference type="Proteomes" id="UP000028524">
    <property type="component" value="Unassembled WGS sequence"/>
</dbReference>
<dbReference type="HOGENOM" id="CLU_1166503_0_0_1"/>
<evidence type="ECO:0000313" key="2">
    <source>
        <dbReference type="EMBL" id="KFA67128.1"/>
    </source>
</evidence>
<evidence type="ECO:0000256" key="1">
    <source>
        <dbReference type="SAM" id="MobiDB-lite"/>
    </source>
</evidence>
<dbReference type="EMBL" id="KL660255">
    <property type="protein sequence ID" value="KFA67128.1"/>
    <property type="molecule type" value="Genomic_DNA"/>
</dbReference>
<evidence type="ECO:0000313" key="3">
    <source>
        <dbReference type="Proteomes" id="UP000028524"/>
    </source>
</evidence>
<sequence>MPGLPCSPRSPLTTKSKPRARASTDAAINTGNCPGLFRHRSSLRIRAGGVKPVKEYIRLHRPILERWAATVNANQLHPRPDFLENQSEDPVLLTPSAIPYIHQSEHKDAELNNRAGEPQVGSAAYILSPMPEVAGRKNQPSLAGSQICLQNSVSFFITGLSREWAGIDLWQLFFDDFRSLLPTPAATPLTNAQPAHRPGLGRFGSIRFTVSFVTEDAPVPPLSVNRMSHWKNWGDPCH</sequence>
<keyword evidence="3" id="KW-1185">Reference proteome</keyword>
<gene>
    <name evidence="2" type="ORF">S40285_10055</name>
</gene>
<dbReference type="InParanoid" id="A0A084QT43"/>
<feature type="region of interest" description="Disordered" evidence="1">
    <location>
        <begin position="1"/>
        <end position="27"/>
    </location>
</feature>